<feature type="domain" description="PDZ" evidence="7">
    <location>
        <begin position="1234"/>
        <end position="1313"/>
    </location>
</feature>
<feature type="region of interest" description="Disordered" evidence="4">
    <location>
        <begin position="954"/>
        <end position="1089"/>
    </location>
</feature>
<organism evidence="9 10">
    <name type="scientific">Oryzias melastigma</name>
    <name type="common">Marine medaka</name>
    <dbReference type="NCBI Taxonomy" id="30732"/>
    <lineage>
        <taxon>Eukaryota</taxon>
        <taxon>Metazoa</taxon>
        <taxon>Chordata</taxon>
        <taxon>Craniata</taxon>
        <taxon>Vertebrata</taxon>
        <taxon>Euteleostomi</taxon>
        <taxon>Actinopterygii</taxon>
        <taxon>Neopterygii</taxon>
        <taxon>Teleostei</taxon>
        <taxon>Neoteleostei</taxon>
        <taxon>Acanthomorphata</taxon>
        <taxon>Ovalentaria</taxon>
        <taxon>Atherinomorphae</taxon>
        <taxon>Beloniformes</taxon>
        <taxon>Adrianichthyidae</taxon>
        <taxon>Oryziinae</taxon>
        <taxon>Oryzias</taxon>
    </lineage>
</organism>
<dbReference type="SMART" id="SM00072">
    <property type="entry name" value="GuKc"/>
    <property type="match status" value="1"/>
</dbReference>
<dbReference type="InterPro" id="IPR027417">
    <property type="entry name" value="P-loop_NTPase"/>
</dbReference>
<dbReference type="GeneTree" id="ENSGT00940000155303"/>
<dbReference type="Gene3D" id="2.30.30.40">
    <property type="entry name" value="SH3 Domains"/>
    <property type="match status" value="1"/>
</dbReference>
<feature type="coiled-coil region" evidence="3">
    <location>
        <begin position="302"/>
        <end position="406"/>
    </location>
</feature>
<dbReference type="PANTHER" id="PTHR46360:SF1">
    <property type="entry name" value="DISKS LARGE HOMOLOG 5"/>
    <property type="match status" value="1"/>
</dbReference>
<dbReference type="Pfam" id="PF00595">
    <property type="entry name" value="PDZ"/>
    <property type="match status" value="4"/>
</dbReference>
<dbReference type="GO" id="GO:0005886">
    <property type="term" value="C:plasma membrane"/>
    <property type="evidence" value="ECO:0007669"/>
    <property type="project" value="TreeGrafter"/>
</dbReference>
<dbReference type="Ensembl" id="ENSOMET00000032416.1">
    <property type="protein sequence ID" value="ENSOMEP00000011711.1"/>
    <property type="gene ID" value="ENSOMEG00000013147.1"/>
</dbReference>
<feature type="region of interest" description="Disordered" evidence="4">
    <location>
        <begin position="1121"/>
        <end position="1236"/>
    </location>
</feature>
<sequence>MDPQHKELLEKRFQDLVESLTDVERLVEVLAQGGTLSQSDCYELGHNCSSNSDKVSLLLKILMSKDRDHFGEFCSAVETTHPHLHLTFLFFNVFVRHTGSTYSVLSTMPSDSESSSSLSSLGTPGQASSPPPAIDNQQANEKMETLLFQLRHVTRERDELRKRLALASPGTTFDDCRPNSKSGHDYERLKLQCMKAMADLQSLQNQHSTTLKRCEEAVKKADFYHTLHSRVLGEHSQLKEELEAVRGHNTQLIREHNHVKQACEELRRLHEDDQREVTDMRILHQQVPVMNEGSSDVLNKLYDTALEKLEATKRDYDALRKRYNEKTASHNADLSRLDHSEEENHRLQKKLDILLKQRDAAIHYQQSSYRGFDNLPQEFSKITAHNKELQREMERLQSETTRLKMQQLKAVKDCEKYKAERDSVISEYRLIMSERDQVIKEVDRLQTGLEVAEAKVKNNFSERRVANDELEALRQKQDSASLDMERANKEIEMLRKQYEAISQELKEALQEAEVAKCRRDWAFQERDKIVAERESIRTLCDNLRRERDRAVSDLADALRNLDDTRKQKNDAARELKELKEKLDEQLDKEARYHQLMAHSSHDSAIDTDSMEWETEVVELQKQRDMDLKALGFDVAEGVNDSHLSGDSGIFVSKVDKGSIAEGRLRVNDWLLKINDVDLTNKDRKQVIKAVMSGEGVINMVVRRRKSLGGRIVTPIQINLDGHKDSGISLESGVFVASVAAGSPAARDCNLTVGDRLLAINGMEIDEKSVSECQSLLRSCSTLSLSLMKILPQSCCGQNCFESSALRLQPCDSHNRSWRNSKHNCSTQTDICSFCQSGEEACNETCDCLPNSNSSSHFHPNAFPHVSQHSRSLSTPRSPSEPRSEFCFRRQDFHRPHTLTPVFSSCSSPQAVEGGQSTPVKLSGGTWPKVIGGAPVPEGTQLSIYKKPKQRKSIFDMSAFRRPETTPKLDFTSLSQISKHSPQSSMSEPAQTPPTPPARSDSFRFRHRQQNSSASDSTITTSTPPPSPAQPVQPQDKGELQLYHTNAPAGEVKSSRTSAAESEGSGRWREVQQKKRYRPKSAPALRRNVTPLHIPPPIHFLSSVSPQHQGHLSLDLSHKRNPELSEMNSSQPPHNNASLPSRTRQTSPGALQFRAERIKIPPTRYSRSSGSDKGSLSHSECSSPTPPMSPVNLDLSSFSSSQSDGSFSTQPRTSVSPAPVGDRRRDGPYLGEPRSVTVQKGAEPLGISIVSGENGGVFVSKVTAGSIAHQAHLEYGDQLLEFNGINLRNANEQQARLVIGQQCDTVTILAQYNPHMFHLGNHSRSGSLMEALSNQLVLKDGRVSSPDNHSAVDTLSEQDEGTITPPSKQTTPANSPHNSFRLAGSIIPSFSESRLVRLKRSHAELGVQICGGNLCGIFVETLDDDSPAKGPDGLSPGDLILEFNGVKMLNKTKEDAYLEMLKPVDTTTFKVQNCADSLADIRETHGDGFFVRALYERVTEVEQELSFKKDDILYVEDTLPNGNFGFWMAWQLDEKAQRLQKGQIPSKYMMDQEFYRRHGMMDGKEDGGKTLSAAARRSFFRRRLKHKRSGSKDGKDPLDSISVDALPLTEDGLSLMYQRVQKVDCLSPRPVLILGPLVETVKDVLVKETPAKFCRCLPEIMKASQQAIERGVKDCVFIDFKRRSGHFDVTTVASIKEITEKDSHCLLDIAPHAIERLHSVHIYPIVIFIRYKNAKQIKEQKDPQYLREKLSQKHSKEQFELSQKIEQDYSRFFTGVIPGGSVSHMCTQITSMVEQEQSKVLWIPDGAP</sequence>
<dbReference type="InterPro" id="IPR001452">
    <property type="entry name" value="SH3_domain"/>
</dbReference>
<feature type="compositionally biased region" description="Low complexity" evidence="4">
    <location>
        <begin position="1192"/>
        <end position="1207"/>
    </location>
</feature>
<feature type="region of interest" description="Disordered" evidence="4">
    <location>
        <begin position="105"/>
        <end position="136"/>
    </location>
</feature>
<dbReference type="SUPFAM" id="SSF47986">
    <property type="entry name" value="DEATH domain"/>
    <property type="match status" value="1"/>
</dbReference>
<feature type="compositionally biased region" description="Polar residues" evidence="4">
    <location>
        <begin position="971"/>
        <end position="989"/>
    </location>
</feature>
<dbReference type="InterPro" id="IPR006907">
    <property type="entry name" value="DLG5_N"/>
</dbReference>
<feature type="compositionally biased region" description="Polar residues" evidence="4">
    <location>
        <begin position="1125"/>
        <end position="1148"/>
    </location>
</feature>
<name>A0A3B3C197_ORYME</name>
<evidence type="ECO:0000259" key="5">
    <source>
        <dbReference type="PROSITE" id="PS50002"/>
    </source>
</evidence>
<keyword evidence="10" id="KW-1185">Reference proteome</keyword>
<dbReference type="SMART" id="SM00326">
    <property type="entry name" value="SH3"/>
    <property type="match status" value="1"/>
</dbReference>
<dbReference type="PROSITE" id="PS50209">
    <property type="entry name" value="CARD"/>
    <property type="match status" value="1"/>
</dbReference>
<reference evidence="9" key="1">
    <citation type="submission" date="2025-08" db="UniProtKB">
        <authorList>
            <consortium name="Ensembl"/>
        </authorList>
    </citation>
    <scope>IDENTIFICATION</scope>
</reference>
<feature type="domain" description="PDZ" evidence="7">
    <location>
        <begin position="616"/>
        <end position="705"/>
    </location>
</feature>
<dbReference type="CDD" id="cd06764">
    <property type="entry name" value="PDZ1_DLG5-like"/>
    <property type="match status" value="1"/>
</dbReference>
<dbReference type="Gene3D" id="3.40.50.300">
    <property type="entry name" value="P-loop containing nucleotide triphosphate hydrolases"/>
    <property type="match status" value="1"/>
</dbReference>
<feature type="domain" description="Guanylate kinase-like" evidence="6">
    <location>
        <begin position="1627"/>
        <end position="1793"/>
    </location>
</feature>
<evidence type="ECO:0000256" key="2">
    <source>
        <dbReference type="PROSITE-ProRule" id="PRU00192"/>
    </source>
</evidence>
<dbReference type="SMART" id="SM00228">
    <property type="entry name" value="PDZ"/>
    <property type="match status" value="4"/>
</dbReference>
<feature type="compositionally biased region" description="Basic and acidic residues" evidence="4">
    <location>
        <begin position="1063"/>
        <end position="1072"/>
    </location>
</feature>
<feature type="region of interest" description="Disordered" evidence="4">
    <location>
        <begin position="905"/>
        <end position="925"/>
    </location>
</feature>
<proteinExistence type="predicted"/>
<feature type="compositionally biased region" description="Polar residues" evidence="4">
    <location>
        <begin position="1363"/>
        <end position="1376"/>
    </location>
</feature>
<dbReference type="SUPFAM" id="SSF50156">
    <property type="entry name" value="PDZ domain-like"/>
    <property type="match status" value="4"/>
</dbReference>
<evidence type="ECO:0000313" key="9">
    <source>
        <dbReference type="Ensembl" id="ENSOMEP00000011711.1"/>
    </source>
</evidence>
<dbReference type="PROSITE" id="PS50052">
    <property type="entry name" value="GUANYLATE_KINASE_2"/>
    <property type="match status" value="1"/>
</dbReference>
<dbReference type="SUPFAM" id="SSF50044">
    <property type="entry name" value="SH3-domain"/>
    <property type="match status" value="1"/>
</dbReference>
<feature type="coiled-coil region" evidence="3">
    <location>
        <begin position="435"/>
        <end position="595"/>
    </location>
</feature>
<reference evidence="9" key="2">
    <citation type="submission" date="2025-09" db="UniProtKB">
        <authorList>
            <consortium name="Ensembl"/>
        </authorList>
    </citation>
    <scope>IDENTIFICATION</scope>
</reference>
<feature type="domain" description="CARD" evidence="8">
    <location>
        <begin position="1"/>
        <end position="84"/>
    </location>
</feature>
<dbReference type="Gene3D" id="1.10.533.10">
    <property type="entry name" value="Death Domain, Fas"/>
    <property type="match status" value="1"/>
</dbReference>
<dbReference type="PROSITE" id="PS50106">
    <property type="entry name" value="PDZ"/>
    <property type="match status" value="4"/>
</dbReference>
<dbReference type="GO" id="GO:0035331">
    <property type="term" value="P:negative regulation of hippo signaling"/>
    <property type="evidence" value="ECO:0007669"/>
    <property type="project" value="TreeGrafter"/>
</dbReference>
<dbReference type="InterPro" id="IPR001478">
    <property type="entry name" value="PDZ"/>
</dbReference>
<evidence type="ECO:0000256" key="1">
    <source>
        <dbReference type="ARBA" id="ARBA00022443"/>
    </source>
</evidence>
<dbReference type="InterPro" id="IPR035537">
    <property type="entry name" value="DLG5_SH3"/>
</dbReference>
<accession>A0A3B3C197</accession>
<dbReference type="InterPro" id="IPR011029">
    <property type="entry name" value="DEATH-like_dom_sf"/>
</dbReference>
<dbReference type="InterPro" id="IPR001315">
    <property type="entry name" value="CARD"/>
</dbReference>
<dbReference type="Pfam" id="PF16610">
    <property type="entry name" value="dbPDZ_assoc"/>
    <property type="match status" value="1"/>
</dbReference>
<feature type="compositionally biased region" description="Polar residues" evidence="4">
    <location>
        <begin position="905"/>
        <end position="919"/>
    </location>
</feature>
<feature type="compositionally biased region" description="Low complexity" evidence="4">
    <location>
        <begin position="1011"/>
        <end position="1021"/>
    </location>
</feature>
<dbReference type="InterPro" id="IPR053004">
    <property type="entry name" value="MAGUK_Signaling_Regulators"/>
</dbReference>
<feature type="domain" description="PDZ" evidence="7">
    <location>
        <begin position="714"/>
        <end position="778"/>
    </location>
</feature>
<dbReference type="CDD" id="cd01671">
    <property type="entry name" value="CARD"/>
    <property type="match status" value="1"/>
</dbReference>
<dbReference type="PROSITE" id="PS50002">
    <property type="entry name" value="SH3"/>
    <property type="match status" value="1"/>
</dbReference>
<dbReference type="Pfam" id="PF00625">
    <property type="entry name" value="Guanylate_kin"/>
    <property type="match status" value="1"/>
</dbReference>
<dbReference type="CDD" id="cd11860">
    <property type="entry name" value="SH3_DLG5"/>
    <property type="match status" value="1"/>
</dbReference>
<feature type="domain" description="PDZ" evidence="7">
    <location>
        <begin position="1394"/>
        <end position="1455"/>
    </location>
</feature>
<dbReference type="CDD" id="cd06766">
    <property type="entry name" value="PDZ4_DLG5-like"/>
    <property type="match status" value="1"/>
</dbReference>
<evidence type="ECO:0000259" key="6">
    <source>
        <dbReference type="PROSITE" id="PS50052"/>
    </source>
</evidence>
<dbReference type="Pfam" id="PF04822">
    <property type="entry name" value="Takusan"/>
    <property type="match status" value="1"/>
</dbReference>
<feature type="compositionally biased region" description="Low complexity" evidence="4">
    <location>
        <begin position="105"/>
        <end position="121"/>
    </location>
</feature>
<feature type="coiled-coil region" evidence="3">
    <location>
        <begin position="136"/>
        <end position="206"/>
    </location>
</feature>
<dbReference type="Proteomes" id="UP000261560">
    <property type="component" value="Unplaced"/>
</dbReference>
<dbReference type="InterPro" id="IPR008144">
    <property type="entry name" value="Guanylate_kin-like_dom"/>
</dbReference>
<feature type="region of interest" description="Disordered" evidence="4">
    <location>
        <begin position="858"/>
        <end position="884"/>
    </location>
</feature>
<dbReference type="PANTHER" id="PTHR46360">
    <property type="entry name" value="DISKS LARGE HOMOLOG 5"/>
    <property type="match status" value="1"/>
</dbReference>
<dbReference type="FunFam" id="2.30.42.10:FF:000152">
    <property type="entry name" value="disks large homolog 5 isoform X1"/>
    <property type="match status" value="1"/>
</dbReference>
<keyword evidence="3" id="KW-0175">Coiled coil</keyword>
<feature type="compositionally biased region" description="Polar residues" evidence="4">
    <location>
        <begin position="1344"/>
        <end position="1354"/>
    </location>
</feature>
<dbReference type="InterPro" id="IPR036034">
    <property type="entry name" value="PDZ_sf"/>
</dbReference>
<dbReference type="InterPro" id="IPR036028">
    <property type="entry name" value="SH3-like_dom_sf"/>
</dbReference>
<evidence type="ECO:0000256" key="3">
    <source>
        <dbReference type="SAM" id="Coils"/>
    </source>
</evidence>
<evidence type="ECO:0000259" key="7">
    <source>
        <dbReference type="PROSITE" id="PS50106"/>
    </source>
</evidence>
<protein>
    <submittedName>
        <fullName evidence="9">Discs, large homolog 5b (Drosophila), tandem duplicate 1</fullName>
    </submittedName>
</protein>
<dbReference type="FunFam" id="2.30.30.40:FF:000130">
    <property type="entry name" value="Discs large 5, isoform A"/>
    <property type="match status" value="1"/>
</dbReference>
<dbReference type="GO" id="GO:0042981">
    <property type="term" value="P:regulation of apoptotic process"/>
    <property type="evidence" value="ECO:0007669"/>
    <property type="project" value="InterPro"/>
</dbReference>
<dbReference type="SUPFAM" id="SSF52540">
    <property type="entry name" value="P-loop containing nucleoside triphosphate hydrolases"/>
    <property type="match status" value="1"/>
</dbReference>
<evidence type="ECO:0000259" key="8">
    <source>
        <dbReference type="PROSITE" id="PS50209"/>
    </source>
</evidence>
<keyword evidence="1 2" id="KW-0728">SH3 domain</keyword>
<evidence type="ECO:0000313" key="10">
    <source>
        <dbReference type="Proteomes" id="UP000261560"/>
    </source>
</evidence>
<dbReference type="InterPro" id="IPR008145">
    <property type="entry name" value="GK/Ca_channel_bsu"/>
</dbReference>
<feature type="domain" description="SH3" evidence="5">
    <location>
        <begin position="1485"/>
        <end position="1553"/>
    </location>
</feature>
<feature type="region of interest" description="Disordered" evidence="4">
    <location>
        <begin position="1341"/>
        <end position="1376"/>
    </location>
</feature>
<feature type="compositionally biased region" description="Low complexity" evidence="4">
    <location>
        <begin position="1165"/>
        <end position="1178"/>
    </location>
</feature>
<dbReference type="Gene3D" id="2.30.42.10">
    <property type="match status" value="4"/>
</dbReference>
<evidence type="ECO:0000256" key="4">
    <source>
        <dbReference type="SAM" id="MobiDB-lite"/>
    </source>
</evidence>
<dbReference type="CDD" id="cd06767">
    <property type="entry name" value="PDZ3_DLG5-like"/>
    <property type="match status" value="1"/>
</dbReference>
<dbReference type="Pfam" id="PF00619">
    <property type="entry name" value="CARD"/>
    <property type="match status" value="1"/>
</dbReference>